<sequence length="34" mass="3932">MSGGGCLEWQGTLIGFTLMQCEVMQRVIQWRIKM</sequence>
<name>D6TJM6_KTERA</name>
<gene>
    <name evidence="1" type="ORF">Krac_11198</name>
</gene>
<dbReference type="STRING" id="485913.Krac_11198"/>
<dbReference type="InParanoid" id="D6TJM6"/>
<comment type="caution">
    <text evidence="1">The sequence shown here is derived from an EMBL/GenBank/DDBJ whole genome shotgun (WGS) entry which is preliminary data.</text>
</comment>
<protein>
    <submittedName>
        <fullName evidence="1">Uncharacterized protein</fullName>
    </submittedName>
</protein>
<proteinExistence type="predicted"/>
<accession>D6TJM6</accession>
<keyword evidence="2" id="KW-1185">Reference proteome</keyword>
<organism evidence="1 2">
    <name type="scientific">Ktedonobacter racemifer DSM 44963</name>
    <dbReference type="NCBI Taxonomy" id="485913"/>
    <lineage>
        <taxon>Bacteria</taxon>
        <taxon>Bacillati</taxon>
        <taxon>Chloroflexota</taxon>
        <taxon>Ktedonobacteria</taxon>
        <taxon>Ktedonobacterales</taxon>
        <taxon>Ktedonobacteraceae</taxon>
        <taxon>Ktedonobacter</taxon>
    </lineage>
</organism>
<evidence type="ECO:0000313" key="1">
    <source>
        <dbReference type="EMBL" id="EFH89633.1"/>
    </source>
</evidence>
<dbReference type="EMBL" id="ADVG01000001">
    <property type="protein sequence ID" value="EFH89633.1"/>
    <property type="molecule type" value="Genomic_DNA"/>
</dbReference>
<dbReference type="AlphaFoldDB" id="D6TJM6"/>
<dbReference type="Proteomes" id="UP000004508">
    <property type="component" value="Unassembled WGS sequence"/>
</dbReference>
<evidence type="ECO:0000313" key="2">
    <source>
        <dbReference type="Proteomes" id="UP000004508"/>
    </source>
</evidence>
<reference evidence="1 2" key="1">
    <citation type="journal article" date="2011" name="Stand. Genomic Sci.">
        <title>Non-contiguous finished genome sequence and contextual data of the filamentous soil bacterium Ktedonobacter racemifer type strain (SOSP1-21).</title>
        <authorList>
            <person name="Chang Y.J."/>
            <person name="Land M."/>
            <person name="Hauser L."/>
            <person name="Chertkov O."/>
            <person name="Del Rio T.G."/>
            <person name="Nolan M."/>
            <person name="Copeland A."/>
            <person name="Tice H."/>
            <person name="Cheng J.F."/>
            <person name="Lucas S."/>
            <person name="Han C."/>
            <person name="Goodwin L."/>
            <person name="Pitluck S."/>
            <person name="Ivanova N."/>
            <person name="Ovchinikova G."/>
            <person name="Pati A."/>
            <person name="Chen A."/>
            <person name="Palaniappan K."/>
            <person name="Mavromatis K."/>
            <person name="Liolios K."/>
            <person name="Brettin T."/>
            <person name="Fiebig A."/>
            <person name="Rohde M."/>
            <person name="Abt B."/>
            <person name="Goker M."/>
            <person name="Detter J.C."/>
            <person name="Woyke T."/>
            <person name="Bristow J."/>
            <person name="Eisen J.A."/>
            <person name="Markowitz V."/>
            <person name="Hugenholtz P."/>
            <person name="Kyrpides N.C."/>
            <person name="Klenk H.P."/>
            <person name="Lapidus A."/>
        </authorList>
    </citation>
    <scope>NUCLEOTIDE SEQUENCE [LARGE SCALE GENOMIC DNA]</scope>
    <source>
        <strain evidence="2">DSM 44963</strain>
    </source>
</reference>